<dbReference type="eggNOG" id="COG1250">
    <property type="taxonomic scope" value="Bacteria"/>
</dbReference>
<feature type="compositionally biased region" description="Polar residues" evidence="1">
    <location>
        <begin position="1"/>
        <end position="13"/>
    </location>
</feature>
<dbReference type="InterPro" id="IPR006108">
    <property type="entry name" value="3HC_DH_C"/>
</dbReference>
<reference evidence="3 4" key="1">
    <citation type="journal article" date="2014" name="Genome Announc.">
        <title>Draft Genome Sequence of Advenella kashmirensis Strain W13003, a Polycyclic Aromatic Hydrocarbon-Degrading Bacterium.</title>
        <authorList>
            <person name="Wang X."/>
            <person name="Jin D."/>
            <person name="Zhou L."/>
            <person name="Wu L."/>
            <person name="An W."/>
            <person name="Zhao L."/>
        </authorList>
    </citation>
    <scope>NUCLEOTIDE SEQUENCE [LARGE SCALE GENOMIC DNA]</scope>
    <source>
        <strain evidence="3 4">W13003</strain>
    </source>
</reference>
<evidence type="ECO:0000256" key="1">
    <source>
        <dbReference type="SAM" id="MobiDB-lite"/>
    </source>
</evidence>
<feature type="region of interest" description="Disordered" evidence="1">
    <location>
        <begin position="1"/>
        <end position="25"/>
    </location>
</feature>
<dbReference type="EMBL" id="AYXT01000010">
    <property type="protein sequence ID" value="ETF01575.1"/>
    <property type="molecule type" value="Genomic_DNA"/>
</dbReference>
<sequence>MSYQIIEQGQSRSFPEPDGFVNAASGKGAEQNEGLFLIGDQLAQLWQQERVRISDKAFVAIELDTECLGVYTGEDTGPSNVVGFARFRLGDDAPTNLVELVKKPFTDTTALDAVRAAFEAAGLVVVVCNDFPGRILNRLLRPYYNAVLRRLDEGLATASDMDQTLCLGLGYPEGPLSLLNRTGLHHHYRVTRQLYEALGEAPYAPARRAQVAWARHQQEQQ</sequence>
<dbReference type="RefSeq" id="WP_024005411.1">
    <property type="nucleotide sequence ID" value="NZ_KI650980.1"/>
</dbReference>
<protein>
    <submittedName>
        <fullName evidence="3">3-hydroxyacyl-CoA dehydrogenase</fullName>
    </submittedName>
</protein>
<dbReference type="PATRIC" id="fig|1424334.3.peg.2461"/>
<accession>V8QQK3</accession>
<name>V8QQK3_9BURK</name>
<dbReference type="InterPro" id="IPR013328">
    <property type="entry name" value="6PGD_dom2"/>
</dbReference>
<evidence type="ECO:0000259" key="2">
    <source>
        <dbReference type="Pfam" id="PF00725"/>
    </source>
</evidence>
<proteinExistence type="predicted"/>
<dbReference type="STRING" id="1424334.W822_12225"/>
<dbReference type="InterPro" id="IPR008927">
    <property type="entry name" value="6-PGluconate_DH-like_C_sf"/>
</dbReference>
<dbReference type="Pfam" id="PF00725">
    <property type="entry name" value="3HCDH"/>
    <property type="match status" value="1"/>
</dbReference>
<comment type="caution">
    <text evidence="3">The sequence shown here is derived from an EMBL/GenBank/DDBJ whole genome shotgun (WGS) entry which is preliminary data.</text>
</comment>
<evidence type="ECO:0000313" key="3">
    <source>
        <dbReference type="EMBL" id="ETF01575.1"/>
    </source>
</evidence>
<dbReference type="PANTHER" id="PTHR48075:SF5">
    <property type="entry name" value="3-HYDROXYBUTYRYL-COA DEHYDROGENASE"/>
    <property type="match status" value="1"/>
</dbReference>
<dbReference type="PANTHER" id="PTHR48075">
    <property type="entry name" value="3-HYDROXYACYL-COA DEHYDROGENASE FAMILY PROTEIN"/>
    <property type="match status" value="1"/>
</dbReference>
<dbReference type="OrthoDB" id="8682492at2"/>
<dbReference type="GO" id="GO:0006631">
    <property type="term" value="P:fatty acid metabolic process"/>
    <property type="evidence" value="ECO:0007669"/>
    <property type="project" value="InterPro"/>
</dbReference>
<keyword evidence="4" id="KW-1185">Reference proteome</keyword>
<dbReference type="GO" id="GO:0016616">
    <property type="term" value="F:oxidoreductase activity, acting on the CH-OH group of donors, NAD or NADP as acceptor"/>
    <property type="evidence" value="ECO:0007669"/>
    <property type="project" value="InterPro"/>
</dbReference>
<dbReference type="AlphaFoldDB" id="V8QQK3"/>
<gene>
    <name evidence="3" type="ORF">W822_12225</name>
</gene>
<feature type="domain" description="3-hydroxyacyl-CoA dehydrogenase C-terminal" evidence="2">
    <location>
        <begin position="135"/>
        <end position="208"/>
    </location>
</feature>
<dbReference type="Proteomes" id="UP000018733">
    <property type="component" value="Unassembled WGS sequence"/>
</dbReference>
<organism evidence="3 4">
    <name type="scientific">Advenella kashmirensis W13003</name>
    <dbReference type="NCBI Taxonomy" id="1424334"/>
    <lineage>
        <taxon>Bacteria</taxon>
        <taxon>Pseudomonadati</taxon>
        <taxon>Pseudomonadota</taxon>
        <taxon>Betaproteobacteria</taxon>
        <taxon>Burkholderiales</taxon>
        <taxon>Alcaligenaceae</taxon>
    </lineage>
</organism>
<evidence type="ECO:0000313" key="4">
    <source>
        <dbReference type="Proteomes" id="UP000018733"/>
    </source>
</evidence>
<dbReference type="Gene3D" id="1.10.1040.10">
    <property type="entry name" value="N-(1-d-carboxylethyl)-l-norvaline Dehydrogenase, domain 2"/>
    <property type="match status" value="1"/>
</dbReference>
<dbReference type="SUPFAM" id="SSF48179">
    <property type="entry name" value="6-phosphogluconate dehydrogenase C-terminal domain-like"/>
    <property type="match status" value="1"/>
</dbReference>
<dbReference type="HOGENOM" id="CLU_1249791_0_0_4"/>